<sequence>MRALRTGLKYYLMAMGAIMVASIYGVVSDSSVVRQVGRLSVMALLLFNACVLMYTTKKFAPNSPRGRILGFAGIALQFVLMALIYLTGRMVG</sequence>
<gene>
    <name evidence="2" type="ORF">L0M14_30440</name>
</gene>
<accession>A0ABY3SU66</accession>
<dbReference type="RefSeq" id="WP_235123160.1">
    <property type="nucleotide sequence ID" value="NZ_CP090979.1"/>
</dbReference>
<keyword evidence="1" id="KW-0812">Transmembrane</keyword>
<keyword evidence="1" id="KW-1133">Transmembrane helix</keyword>
<evidence type="ECO:0000313" key="2">
    <source>
        <dbReference type="EMBL" id="UJF36610.1"/>
    </source>
</evidence>
<geneLocation type="plasmid" evidence="2 3">
    <name>pYPD9-1</name>
</geneLocation>
<reference evidence="2 3" key="1">
    <citation type="journal article" date="2024" name="Int. J. Syst. Evol. Microbiol.">
        <title>Paenibacillus hexagrammi sp. nov., a novel bacterium isolated from the gut content of Hexagrammos agrammus.</title>
        <authorList>
            <person name="Jung H.K."/>
            <person name="Kim D.G."/>
            <person name="Zin H."/>
            <person name="Park J."/>
            <person name="Jung H."/>
            <person name="Kim Y.O."/>
            <person name="Kong H.J."/>
            <person name="Kim J.W."/>
            <person name="Kim Y.S."/>
        </authorList>
    </citation>
    <scope>NUCLEOTIDE SEQUENCE [LARGE SCALE GENOMIC DNA]</scope>
    <source>
        <strain evidence="2 3">YPD9-1</strain>
    </source>
</reference>
<organism evidence="2 3">
    <name type="scientific">Paenibacillus hexagrammi</name>
    <dbReference type="NCBI Taxonomy" id="2908839"/>
    <lineage>
        <taxon>Bacteria</taxon>
        <taxon>Bacillati</taxon>
        <taxon>Bacillota</taxon>
        <taxon>Bacilli</taxon>
        <taxon>Bacillales</taxon>
        <taxon>Paenibacillaceae</taxon>
        <taxon>Paenibacillus</taxon>
    </lineage>
</organism>
<protein>
    <submittedName>
        <fullName evidence="2">Uncharacterized protein</fullName>
    </submittedName>
</protein>
<proteinExistence type="predicted"/>
<dbReference type="EMBL" id="CP090979">
    <property type="protein sequence ID" value="UJF36610.1"/>
    <property type="molecule type" value="Genomic_DNA"/>
</dbReference>
<feature type="transmembrane region" description="Helical" evidence="1">
    <location>
        <begin position="39"/>
        <end position="56"/>
    </location>
</feature>
<name>A0ABY3SU66_9BACL</name>
<evidence type="ECO:0000313" key="3">
    <source>
        <dbReference type="Proteomes" id="UP001649230"/>
    </source>
</evidence>
<evidence type="ECO:0000256" key="1">
    <source>
        <dbReference type="SAM" id="Phobius"/>
    </source>
</evidence>
<keyword evidence="1" id="KW-0472">Membrane</keyword>
<feature type="transmembrane region" description="Helical" evidence="1">
    <location>
        <begin position="7"/>
        <end position="27"/>
    </location>
</feature>
<feature type="transmembrane region" description="Helical" evidence="1">
    <location>
        <begin position="68"/>
        <end position="86"/>
    </location>
</feature>
<keyword evidence="2" id="KW-0614">Plasmid</keyword>
<dbReference type="Proteomes" id="UP001649230">
    <property type="component" value="Plasmid pYPD9-1"/>
</dbReference>
<keyword evidence="3" id="KW-1185">Reference proteome</keyword>